<keyword evidence="5 10" id="KW-0418">Kinase</keyword>
<keyword evidence="3 6" id="KW-0597">Phosphoprotein</keyword>
<feature type="domain" description="Response regulatory" evidence="9">
    <location>
        <begin position="8"/>
        <end position="122"/>
    </location>
</feature>
<dbReference type="InterPro" id="IPR011006">
    <property type="entry name" value="CheY-like_superfamily"/>
</dbReference>
<dbReference type="GO" id="GO:0000155">
    <property type="term" value="F:phosphorelay sensor kinase activity"/>
    <property type="evidence" value="ECO:0007669"/>
    <property type="project" value="InterPro"/>
</dbReference>
<dbReference type="InterPro" id="IPR036890">
    <property type="entry name" value="HATPase_C_sf"/>
</dbReference>
<dbReference type="Gene3D" id="3.40.50.2300">
    <property type="match status" value="1"/>
</dbReference>
<dbReference type="GO" id="GO:0009927">
    <property type="term" value="F:histidine phosphotransfer kinase activity"/>
    <property type="evidence" value="ECO:0007669"/>
    <property type="project" value="TreeGrafter"/>
</dbReference>
<evidence type="ECO:0000256" key="3">
    <source>
        <dbReference type="ARBA" id="ARBA00022553"/>
    </source>
</evidence>
<dbReference type="SUPFAM" id="SSF52172">
    <property type="entry name" value="CheY-like"/>
    <property type="match status" value="1"/>
</dbReference>
<dbReference type="PROSITE" id="PS50110">
    <property type="entry name" value="RESPONSE_REGULATORY"/>
    <property type="match status" value="1"/>
</dbReference>
<evidence type="ECO:0000259" key="9">
    <source>
        <dbReference type="PROSITE" id="PS50110"/>
    </source>
</evidence>
<dbReference type="AlphaFoldDB" id="A0A1I3R6Q6"/>
<reference evidence="11" key="1">
    <citation type="submission" date="2016-10" db="EMBL/GenBank/DDBJ databases">
        <authorList>
            <person name="Varghese N."/>
            <person name="Submissions S."/>
        </authorList>
    </citation>
    <scope>NUCLEOTIDE SEQUENCE [LARGE SCALE GENOMIC DNA]</scope>
    <source>
        <strain evidence="11">DSM 5918</strain>
    </source>
</reference>
<dbReference type="GO" id="GO:0005886">
    <property type="term" value="C:plasma membrane"/>
    <property type="evidence" value="ECO:0007669"/>
    <property type="project" value="TreeGrafter"/>
</dbReference>
<evidence type="ECO:0000256" key="4">
    <source>
        <dbReference type="ARBA" id="ARBA00022679"/>
    </source>
</evidence>
<keyword evidence="11" id="KW-1185">Reference proteome</keyword>
<evidence type="ECO:0000313" key="11">
    <source>
        <dbReference type="Proteomes" id="UP000198635"/>
    </source>
</evidence>
<dbReference type="Pfam" id="PF02518">
    <property type="entry name" value="HATPase_c"/>
    <property type="match status" value="1"/>
</dbReference>
<dbReference type="PROSITE" id="PS50109">
    <property type="entry name" value="HIS_KIN"/>
    <property type="match status" value="1"/>
</dbReference>
<dbReference type="PRINTS" id="PR00344">
    <property type="entry name" value="BCTRLSENSOR"/>
</dbReference>
<dbReference type="EC" id="2.7.13.3" evidence="2"/>
<evidence type="ECO:0000256" key="5">
    <source>
        <dbReference type="ARBA" id="ARBA00022777"/>
    </source>
</evidence>
<dbReference type="Proteomes" id="UP000198635">
    <property type="component" value="Unassembled WGS sequence"/>
</dbReference>
<dbReference type="PANTHER" id="PTHR43047">
    <property type="entry name" value="TWO-COMPONENT HISTIDINE PROTEIN KINASE"/>
    <property type="match status" value="1"/>
</dbReference>
<feature type="domain" description="Histidine kinase" evidence="8">
    <location>
        <begin position="168"/>
        <end position="399"/>
    </location>
</feature>
<dbReference type="SUPFAM" id="SSF55874">
    <property type="entry name" value="ATPase domain of HSP90 chaperone/DNA topoisomerase II/histidine kinase"/>
    <property type="match status" value="1"/>
</dbReference>
<feature type="modified residue" description="4-aspartylphosphate" evidence="6">
    <location>
        <position position="57"/>
    </location>
</feature>
<evidence type="ECO:0000256" key="6">
    <source>
        <dbReference type="PROSITE-ProRule" id="PRU00169"/>
    </source>
</evidence>
<evidence type="ECO:0000313" key="10">
    <source>
        <dbReference type="EMBL" id="SFJ42018.1"/>
    </source>
</evidence>
<dbReference type="SMART" id="SM00387">
    <property type="entry name" value="HATPase_c"/>
    <property type="match status" value="1"/>
</dbReference>
<evidence type="ECO:0000256" key="1">
    <source>
        <dbReference type="ARBA" id="ARBA00000085"/>
    </source>
</evidence>
<evidence type="ECO:0000256" key="7">
    <source>
        <dbReference type="SAM" id="Coils"/>
    </source>
</evidence>
<dbReference type="Pfam" id="PF00072">
    <property type="entry name" value="Response_reg"/>
    <property type="match status" value="1"/>
</dbReference>
<dbReference type="InterPro" id="IPR001789">
    <property type="entry name" value="Sig_transdc_resp-reg_receiver"/>
</dbReference>
<keyword evidence="7" id="KW-0175">Coiled coil</keyword>
<evidence type="ECO:0000256" key="2">
    <source>
        <dbReference type="ARBA" id="ARBA00012438"/>
    </source>
</evidence>
<dbReference type="CDD" id="cd00082">
    <property type="entry name" value="HisKA"/>
    <property type="match status" value="1"/>
</dbReference>
<accession>A0A1I3R6Q6</accession>
<dbReference type="STRING" id="52560.SAMN04488082_10351"/>
<dbReference type="InterPro" id="IPR004358">
    <property type="entry name" value="Sig_transdc_His_kin-like_C"/>
</dbReference>
<proteinExistence type="predicted"/>
<gene>
    <name evidence="10" type="ORF">SAMN04488082_10351</name>
</gene>
<dbReference type="PANTHER" id="PTHR43047:SF72">
    <property type="entry name" value="OSMOSENSING HISTIDINE PROTEIN KINASE SLN1"/>
    <property type="match status" value="1"/>
</dbReference>
<sequence>MNQDGKPVVLTIDDDQAVRESLANFLEDFGYGVLQAGDGQQGLEVFAANQPDLILVDLRMPRMDGLQVLAKVQELSPQTPIMVVSGAGDIRDVVEALRRGAWDYLVKPIQDMNILLHSVETCLERARLQRQNREYQQSLEESLEKLHRTQKEMIQSAKMAALGDLVAGVAHEVNTPIGVSVTAASFLSERTRQLRELYGKGEMKRSDLEKYLALAEESSGSVLSNLERAAELVQSFKKVAADQSSEEKRAFEMKNYLEQILLSLRPQFKRTPHQVRMHCPEGLILDSYPGAIMQIMTNLIMNSLIHGFVDGRPGEISINVEPAGENVLLTYRDTGQGMDREQKERIYDPFYTTTRGSGGTGLGMNIVYNLVTQTLRGSILLETSPGQGVVFMLTLPKDPDRAAALPDTPS</sequence>
<dbReference type="InterPro" id="IPR003594">
    <property type="entry name" value="HATPase_dom"/>
</dbReference>
<dbReference type="InterPro" id="IPR005467">
    <property type="entry name" value="His_kinase_dom"/>
</dbReference>
<organism evidence="10 11">
    <name type="scientific">Desulfomicrobium apsheronum</name>
    <dbReference type="NCBI Taxonomy" id="52560"/>
    <lineage>
        <taxon>Bacteria</taxon>
        <taxon>Pseudomonadati</taxon>
        <taxon>Thermodesulfobacteriota</taxon>
        <taxon>Desulfovibrionia</taxon>
        <taxon>Desulfovibrionales</taxon>
        <taxon>Desulfomicrobiaceae</taxon>
        <taxon>Desulfomicrobium</taxon>
    </lineage>
</organism>
<dbReference type="CDD" id="cd17555">
    <property type="entry name" value="REC_RssB-like"/>
    <property type="match status" value="1"/>
</dbReference>
<dbReference type="InterPro" id="IPR003661">
    <property type="entry name" value="HisK_dim/P_dom"/>
</dbReference>
<protein>
    <recommendedName>
        <fullName evidence="2">histidine kinase</fullName>
        <ecNumber evidence="2">2.7.13.3</ecNumber>
    </recommendedName>
</protein>
<dbReference type="InterPro" id="IPR049510">
    <property type="entry name" value="RssB-like_REC"/>
</dbReference>
<evidence type="ECO:0000259" key="8">
    <source>
        <dbReference type="PROSITE" id="PS50109"/>
    </source>
</evidence>
<comment type="catalytic activity">
    <reaction evidence="1">
        <text>ATP + protein L-histidine = ADP + protein N-phospho-L-histidine.</text>
        <dbReference type="EC" id="2.7.13.3"/>
    </reaction>
</comment>
<dbReference type="Gene3D" id="1.10.287.130">
    <property type="match status" value="1"/>
</dbReference>
<dbReference type="RefSeq" id="WP_092372917.1">
    <property type="nucleotide sequence ID" value="NZ_FORX01000003.1"/>
</dbReference>
<name>A0A1I3R6Q6_9BACT</name>
<feature type="coiled-coil region" evidence="7">
    <location>
        <begin position="125"/>
        <end position="152"/>
    </location>
</feature>
<dbReference type="Gene3D" id="3.30.565.10">
    <property type="entry name" value="Histidine kinase-like ATPase, C-terminal domain"/>
    <property type="match status" value="1"/>
</dbReference>
<keyword evidence="4" id="KW-0808">Transferase</keyword>
<dbReference type="OrthoDB" id="5342753at2"/>
<dbReference type="SMART" id="SM00448">
    <property type="entry name" value="REC"/>
    <property type="match status" value="1"/>
</dbReference>
<dbReference type="EMBL" id="FORX01000003">
    <property type="protein sequence ID" value="SFJ42018.1"/>
    <property type="molecule type" value="Genomic_DNA"/>
</dbReference>